<name>X1LES0_9ZZZZ</name>
<dbReference type="EMBL" id="BARV01006879">
    <property type="protein sequence ID" value="GAI17588.1"/>
    <property type="molecule type" value="Genomic_DNA"/>
</dbReference>
<sequence length="361" mass="39990">SNIKTSVSFMSKIPGNIDILIVDDKTIPYSQYTQNFSKFLKQIKSNYYIASDIDTYSTVNKTLSSYGIIVIPPLLTDTQISQKICSLAVENFTTGKNTICFFGSGPGVGTSMISQSVAQVFSDITGKSTVFLTLNGSYGIDYFDIDLNNCGLAEIKERLINNILSPEELKNSCIKSDFLYVLAGEGNIAKLRYYHPDHIEKLVELSSKTFEVTIINGGSNITGMSIGALNSAKIKYLITTQSDNHFRNFKKLVNQIFINLGISEKDFSLIVNKYIDSSELETEISLAKNYGMPLASVIPLLDYTTSLEAEKKKKTLIGYDRAYDNSIRQLAVSLCRELGIEAAKKGKGKGSFFKRIMGKIQ</sequence>
<dbReference type="Gene3D" id="3.40.50.300">
    <property type="entry name" value="P-loop containing nucleotide triphosphate hydrolases"/>
    <property type="match status" value="1"/>
</dbReference>
<reference evidence="1" key="1">
    <citation type="journal article" date="2014" name="Front. Microbiol.">
        <title>High frequency of phylogenetically diverse reductive dehalogenase-homologous genes in deep subseafloor sedimentary metagenomes.</title>
        <authorList>
            <person name="Kawai M."/>
            <person name="Futagami T."/>
            <person name="Toyoda A."/>
            <person name="Takaki Y."/>
            <person name="Nishi S."/>
            <person name="Hori S."/>
            <person name="Arai W."/>
            <person name="Tsubouchi T."/>
            <person name="Morono Y."/>
            <person name="Uchiyama I."/>
            <person name="Ito T."/>
            <person name="Fujiyama A."/>
            <person name="Inagaki F."/>
            <person name="Takami H."/>
        </authorList>
    </citation>
    <scope>NUCLEOTIDE SEQUENCE</scope>
    <source>
        <strain evidence="1">Expedition CK06-06</strain>
    </source>
</reference>
<feature type="non-terminal residue" evidence="1">
    <location>
        <position position="1"/>
    </location>
</feature>
<protein>
    <recommendedName>
        <fullName evidence="2">CobQ/CobB/MinD/ParA nucleotide binding domain-containing protein</fullName>
    </recommendedName>
</protein>
<dbReference type="AlphaFoldDB" id="X1LES0"/>
<dbReference type="SUPFAM" id="SSF52540">
    <property type="entry name" value="P-loop containing nucleoside triphosphate hydrolases"/>
    <property type="match status" value="1"/>
</dbReference>
<evidence type="ECO:0000313" key="1">
    <source>
        <dbReference type="EMBL" id="GAI17588.1"/>
    </source>
</evidence>
<dbReference type="InterPro" id="IPR027417">
    <property type="entry name" value="P-loop_NTPase"/>
</dbReference>
<gene>
    <name evidence="1" type="ORF">S06H3_14076</name>
</gene>
<organism evidence="1">
    <name type="scientific">marine sediment metagenome</name>
    <dbReference type="NCBI Taxonomy" id="412755"/>
    <lineage>
        <taxon>unclassified sequences</taxon>
        <taxon>metagenomes</taxon>
        <taxon>ecological metagenomes</taxon>
    </lineage>
</organism>
<proteinExistence type="predicted"/>
<accession>X1LES0</accession>
<evidence type="ECO:0008006" key="2">
    <source>
        <dbReference type="Google" id="ProtNLM"/>
    </source>
</evidence>
<comment type="caution">
    <text evidence="1">The sequence shown here is derived from an EMBL/GenBank/DDBJ whole genome shotgun (WGS) entry which is preliminary data.</text>
</comment>